<reference evidence="4" key="1">
    <citation type="journal article" date="2019" name="Beilstein J. Org. Chem.">
        <title>Nanangenines: drimane sesquiterpenoids as the dominant metabolite cohort of a novel Australian fungus, Aspergillus nanangensis.</title>
        <authorList>
            <person name="Lacey H.J."/>
            <person name="Gilchrist C.L.M."/>
            <person name="Crombie A."/>
            <person name="Kalaitzis J.A."/>
            <person name="Vuong D."/>
            <person name="Rutledge P.J."/>
            <person name="Turner P."/>
            <person name="Pitt J.I."/>
            <person name="Lacey E."/>
            <person name="Chooi Y.H."/>
            <person name="Piggott A.M."/>
        </authorList>
    </citation>
    <scope>NUCLEOTIDE SEQUENCE</scope>
    <source>
        <strain evidence="4">MST-FP2251</strain>
    </source>
</reference>
<name>A0AAD4D0U6_ASPNN</name>
<dbReference type="InterPro" id="IPR023393">
    <property type="entry name" value="START-like_dom_sf"/>
</dbReference>
<evidence type="ECO:0000313" key="4">
    <source>
        <dbReference type="EMBL" id="KAF9895368.1"/>
    </source>
</evidence>
<keyword evidence="5" id="KW-1185">Reference proteome</keyword>
<feature type="compositionally biased region" description="Low complexity" evidence="2">
    <location>
        <begin position="70"/>
        <end position="81"/>
    </location>
</feature>
<gene>
    <name evidence="4" type="ORF">FE257_000273</name>
</gene>
<feature type="domain" description="START" evidence="3">
    <location>
        <begin position="142"/>
        <end position="319"/>
    </location>
</feature>
<feature type="region of interest" description="Disordered" evidence="2">
    <location>
        <begin position="415"/>
        <end position="469"/>
    </location>
</feature>
<feature type="compositionally biased region" description="Polar residues" evidence="2">
    <location>
        <begin position="458"/>
        <end position="469"/>
    </location>
</feature>
<feature type="compositionally biased region" description="Basic and acidic residues" evidence="2">
    <location>
        <begin position="627"/>
        <end position="640"/>
    </location>
</feature>
<dbReference type="SUPFAM" id="SSF55961">
    <property type="entry name" value="Bet v1-like"/>
    <property type="match status" value="1"/>
</dbReference>
<keyword evidence="1" id="KW-0175">Coiled coil</keyword>
<feature type="region of interest" description="Disordered" evidence="2">
    <location>
        <begin position="273"/>
        <end position="294"/>
    </location>
</feature>
<dbReference type="Proteomes" id="UP001194746">
    <property type="component" value="Unassembled WGS sequence"/>
</dbReference>
<feature type="compositionally biased region" description="Basic and acidic residues" evidence="2">
    <location>
        <begin position="568"/>
        <end position="588"/>
    </location>
</feature>
<feature type="compositionally biased region" description="Basic residues" evidence="2">
    <location>
        <begin position="415"/>
        <end position="425"/>
    </location>
</feature>
<proteinExistence type="predicted"/>
<feature type="compositionally biased region" description="Polar residues" evidence="2">
    <location>
        <begin position="83"/>
        <end position="92"/>
    </location>
</feature>
<feature type="compositionally biased region" description="Polar residues" evidence="2">
    <location>
        <begin position="434"/>
        <end position="448"/>
    </location>
</feature>
<feature type="compositionally biased region" description="Polar residues" evidence="2">
    <location>
        <begin position="555"/>
        <end position="565"/>
    </location>
</feature>
<dbReference type="GO" id="GO:0005737">
    <property type="term" value="C:cytoplasm"/>
    <property type="evidence" value="ECO:0007669"/>
    <property type="project" value="UniProtKB-ARBA"/>
</dbReference>
<dbReference type="InterPro" id="IPR024500">
    <property type="entry name" value="DUF3074"/>
</dbReference>
<dbReference type="InterPro" id="IPR002913">
    <property type="entry name" value="START_lipid-bd_dom"/>
</dbReference>
<organism evidence="4 5">
    <name type="scientific">Aspergillus nanangensis</name>
    <dbReference type="NCBI Taxonomy" id="2582783"/>
    <lineage>
        <taxon>Eukaryota</taxon>
        <taxon>Fungi</taxon>
        <taxon>Dikarya</taxon>
        <taxon>Ascomycota</taxon>
        <taxon>Pezizomycotina</taxon>
        <taxon>Eurotiomycetes</taxon>
        <taxon>Eurotiomycetidae</taxon>
        <taxon>Eurotiales</taxon>
        <taxon>Aspergillaceae</taxon>
        <taxon>Aspergillus</taxon>
        <taxon>Aspergillus subgen. Circumdati</taxon>
    </lineage>
</organism>
<dbReference type="AlphaFoldDB" id="A0AAD4D0U6"/>
<dbReference type="PROSITE" id="PS50848">
    <property type="entry name" value="START"/>
    <property type="match status" value="1"/>
</dbReference>
<dbReference type="GO" id="GO:0008289">
    <property type="term" value="F:lipid binding"/>
    <property type="evidence" value="ECO:0007669"/>
    <property type="project" value="InterPro"/>
</dbReference>
<reference evidence="4" key="2">
    <citation type="submission" date="2020-02" db="EMBL/GenBank/DDBJ databases">
        <authorList>
            <person name="Gilchrist C.L.M."/>
            <person name="Chooi Y.-H."/>
        </authorList>
    </citation>
    <scope>NUCLEOTIDE SEQUENCE</scope>
    <source>
        <strain evidence="4">MST-FP2251</strain>
    </source>
</reference>
<evidence type="ECO:0000313" key="5">
    <source>
        <dbReference type="Proteomes" id="UP001194746"/>
    </source>
</evidence>
<dbReference type="CDD" id="cd08864">
    <property type="entry name" value="SRPBCC_DUF3074"/>
    <property type="match status" value="1"/>
</dbReference>
<evidence type="ECO:0000259" key="3">
    <source>
        <dbReference type="PROSITE" id="PS50848"/>
    </source>
</evidence>
<feature type="region of interest" description="Disordered" evidence="2">
    <location>
        <begin position="40"/>
        <end position="96"/>
    </location>
</feature>
<feature type="region of interest" description="Disordered" evidence="2">
    <location>
        <begin position="532"/>
        <end position="592"/>
    </location>
</feature>
<dbReference type="PANTHER" id="PTHR19308">
    <property type="entry name" value="PHOSPHATIDYLCHOLINE TRANSFER PROTEIN"/>
    <property type="match status" value="1"/>
</dbReference>
<dbReference type="InterPro" id="IPR051213">
    <property type="entry name" value="START_lipid_transfer"/>
</dbReference>
<dbReference type="Pfam" id="PF11274">
    <property type="entry name" value="DUF3074"/>
    <property type="match status" value="1"/>
</dbReference>
<feature type="region of interest" description="Disordered" evidence="2">
    <location>
        <begin position="343"/>
        <end position="380"/>
    </location>
</feature>
<dbReference type="PANTHER" id="PTHR19308:SF14">
    <property type="entry name" value="START DOMAIN-CONTAINING PROTEIN"/>
    <property type="match status" value="1"/>
</dbReference>
<comment type="caution">
    <text evidence="4">The sequence shown here is derived from an EMBL/GenBank/DDBJ whole genome shotgun (WGS) entry which is preliminary data.</text>
</comment>
<sequence>MAALQEALECLSPTSWDDVPKDPDGLRTYLNDISTKAHLIVDSIPEQPSPESTDSSSSSSSSLRYEHTNPSSPSSRMRPSPARFNTTDSELQSLHREWGKPIRVTSAKDNPFEILIHKTPGKDGKGHWFGRRSVHEGMSFARWRSKLSTEMIVTLQANQERMRKGRMPDQSVRGIGAEKMLEEIEVRDVDGVNVVGYVHVFHVSAQFPKPTTPRDFVTLILSWDAGVRGMEGGRNWMMVSRPCLHPDGPEVGGYIRGEYESVEFIREVSPSAAGNGAMGAGRSGEKVEEEEDISTPVEWVMVTRSDPGGSIPRWMVEKGTPKSICADAVKFLDWACRDEALSRKRSRSRSTNRHESQHRQIDGTTDEEGTSDSEVSSSEVEHHGLIASFAYLVNAGLERYAPQAVLEYLPGHSRQLSRSRSNHRMSLHDGDVTPRTSAESTALSQTPKSPVDHANGVRSPSAQGGRSTPSLIVTAEDGHHEIPPMEMMKMNKKGEKLSSHEKNLAKLVQKKRDIEIQLDKVRQDISSLHLPAQDEEFRRDKASTPTLAALDPGSDQVSSSATSSIHRPVLDDRSRTSTPEPSKRDGAKLQKVASGLFHEESKLLKRLGKIEKDQFKEASKIQAQQQKHADRDEKSRHRAENECLRHEVDVLKKEIDRLRTERQQWLNLVGSLQSENARLAARVGEAK</sequence>
<feature type="region of interest" description="Disordered" evidence="2">
    <location>
        <begin position="616"/>
        <end position="640"/>
    </location>
</feature>
<evidence type="ECO:0000256" key="1">
    <source>
        <dbReference type="SAM" id="Coils"/>
    </source>
</evidence>
<evidence type="ECO:0000256" key="2">
    <source>
        <dbReference type="SAM" id="MobiDB-lite"/>
    </source>
</evidence>
<dbReference type="EMBL" id="VCAU01000001">
    <property type="protein sequence ID" value="KAF9895368.1"/>
    <property type="molecule type" value="Genomic_DNA"/>
</dbReference>
<protein>
    <recommendedName>
        <fullName evidence="3">START domain-containing protein</fullName>
    </recommendedName>
</protein>
<dbReference type="Gene3D" id="3.30.530.20">
    <property type="match status" value="1"/>
</dbReference>
<accession>A0AAD4D0U6</accession>
<feature type="compositionally biased region" description="Basic and acidic residues" evidence="2">
    <location>
        <begin position="352"/>
        <end position="361"/>
    </location>
</feature>
<feature type="coiled-coil region" evidence="1">
    <location>
        <begin position="490"/>
        <end position="524"/>
    </location>
</feature>